<dbReference type="Gene3D" id="3.60.40.10">
    <property type="entry name" value="PPM-type phosphatase domain"/>
    <property type="match status" value="1"/>
</dbReference>
<dbReference type="AlphaFoldDB" id="A0A6A1WGV6"/>
<evidence type="ECO:0000313" key="3">
    <source>
        <dbReference type="Proteomes" id="UP000516437"/>
    </source>
</evidence>
<feature type="compositionally biased region" description="Basic residues" evidence="1">
    <location>
        <begin position="360"/>
        <end position="375"/>
    </location>
</feature>
<sequence length="447" mass="48661">MGNGIGKGCHCLAGAGRISRSQHDIAVVLSNPLDEGLGHSFCYVRPDPPKLSSFSSHSEEDESFATTTFRSISGASVSANTSTPLSTSLLDLGGSSAVDRAASFASSTSFASIPLQPIPRCSTSGLTLASGPIERGFMSGPMERGFVSGPLDRGVYSGPIEEGRDSRTKGGRGYRSRVKSKKRSLIIIFKKVISSTIFRGHKSIVAPVKGSVNVKEPNLEKKNGNVSVSCGDTSSSTYLKDGDGEEESEYFMERENLQWAQGKAGEDRVQVVISEEHGWVFVGIYDGFNGPDATEYLVSNLYSAVHKELEDLVRNYKLWPSAATSSNPAAEGRDQSERMNFDEEDDSLGKREMDMESNSKRKHSNNSKNRSKGLGKRCEESQSRWSFEGDVERVELERKLKRQFVRWGADGAAGTDHSDVLKALSDALRKTEDCLFGDCGSDAWEKS</sequence>
<evidence type="ECO:0000256" key="1">
    <source>
        <dbReference type="SAM" id="MobiDB-lite"/>
    </source>
</evidence>
<dbReference type="InterPro" id="IPR036457">
    <property type="entry name" value="PPM-type-like_dom_sf"/>
</dbReference>
<dbReference type="OrthoDB" id="998252at2759"/>
<keyword evidence="3" id="KW-1185">Reference proteome</keyword>
<protein>
    <recommendedName>
        <fullName evidence="4">PPM-type phosphatase domain-containing protein</fullName>
    </recommendedName>
</protein>
<gene>
    <name evidence="2" type="ORF">CJ030_MR2G023213</name>
</gene>
<evidence type="ECO:0008006" key="4">
    <source>
        <dbReference type="Google" id="ProtNLM"/>
    </source>
</evidence>
<feature type="region of interest" description="Disordered" evidence="1">
    <location>
        <begin position="322"/>
        <end position="377"/>
    </location>
</feature>
<proteinExistence type="predicted"/>
<organism evidence="2 3">
    <name type="scientific">Morella rubra</name>
    <name type="common">Chinese bayberry</name>
    <dbReference type="NCBI Taxonomy" id="262757"/>
    <lineage>
        <taxon>Eukaryota</taxon>
        <taxon>Viridiplantae</taxon>
        <taxon>Streptophyta</taxon>
        <taxon>Embryophyta</taxon>
        <taxon>Tracheophyta</taxon>
        <taxon>Spermatophyta</taxon>
        <taxon>Magnoliopsida</taxon>
        <taxon>eudicotyledons</taxon>
        <taxon>Gunneridae</taxon>
        <taxon>Pentapetalae</taxon>
        <taxon>rosids</taxon>
        <taxon>fabids</taxon>
        <taxon>Fagales</taxon>
        <taxon>Myricaceae</taxon>
        <taxon>Morella</taxon>
    </lineage>
</organism>
<accession>A0A6A1WGV6</accession>
<reference evidence="2 3" key="1">
    <citation type="journal article" date="2019" name="Plant Biotechnol. J.">
        <title>The red bayberry genome and genetic basis of sex determination.</title>
        <authorList>
            <person name="Jia H.M."/>
            <person name="Jia H.J."/>
            <person name="Cai Q.L."/>
            <person name="Wang Y."/>
            <person name="Zhao H.B."/>
            <person name="Yang W.F."/>
            <person name="Wang G.Y."/>
            <person name="Li Y.H."/>
            <person name="Zhan D.L."/>
            <person name="Shen Y.T."/>
            <person name="Niu Q.F."/>
            <person name="Chang L."/>
            <person name="Qiu J."/>
            <person name="Zhao L."/>
            <person name="Xie H.B."/>
            <person name="Fu W.Y."/>
            <person name="Jin J."/>
            <person name="Li X.W."/>
            <person name="Jiao Y."/>
            <person name="Zhou C.C."/>
            <person name="Tu T."/>
            <person name="Chai C.Y."/>
            <person name="Gao J.L."/>
            <person name="Fan L.J."/>
            <person name="van de Weg E."/>
            <person name="Wang J.Y."/>
            <person name="Gao Z.S."/>
        </authorList>
    </citation>
    <scope>NUCLEOTIDE SEQUENCE [LARGE SCALE GENOMIC DNA]</scope>
    <source>
        <tissue evidence="2">Leaves</tissue>
    </source>
</reference>
<evidence type="ECO:0000313" key="2">
    <source>
        <dbReference type="EMBL" id="KAB1224103.1"/>
    </source>
</evidence>
<dbReference type="SUPFAM" id="SSF81606">
    <property type="entry name" value="PP2C-like"/>
    <property type="match status" value="1"/>
</dbReference>
<dbReference type="EMBL" id="RXIC02000020">
    <property type="protein sequence ID" value="KAB1224103.1"/>
    <property type="molecule type" value="Genomic_DNA"/>
</dbReference>
<feature type="compositionally biased region" description="Basic and acidic residues" evidence="1">
    <location>
        <begin position="331"/>
        <end position="359"/>
    </location>
</feature>
<name>A0A6A1WGV6_9ROSI</name>
<comment type="caution">
    <text evidence="2">The sequence shown here is derived from an EMBL/GenBank/DDBJ whole genome shotgun (WGS) entry which is preliminary data.</text>
</comment>
<dbReference type="Proteomes" id="UP000516437">
    <property type="component" value="Chromosome 2"/>
</dbReference>